<dbReference type="SUPFAM" id="SSF46894">
    <property type="entry name" value="C-terminal effector domain of the bipartite response regulators"/>
    <property type="match status" value="1"/>
</dbReference>
<dbReference type="GO" id="GO:0000160">
    <property type="term" value="P:phosphorelay signal transduction system"/>
    <property type="evidence" value="ECO:0007669"/>
    <property type="project" value="InterPro"/>
</dbReference>
<dbReference type="InterPro" id="IPR011006">
    <property type="entry name" value="CheY-like_superfamily"/>
</dbReference>
<dbReference type="SMART" id="SM00421">
    <property type="entry name" value="HTH_LUXR"/>
    <property type="match status" value="1"/>
</dbReference>
<name>A0A5C7AR51_9BACT</name>
<dbReference type="Gene3D" id="3.40.50.2300">
    <property type="match status" value="1"/>
</dbReference>
<feature type="modified residue" description="4-aspartylphosphate" evidence="3">
    <location>
        <position position="56"/>
    </location>
</feature>
<keyword evidence="2" id="KW-0238">DNA-binding</keyword>
<feature type="domain" description="HTH luxR-type" evidence="4">
    <location>
        <begin position="140"/>
        <end position="205"/>
    </location>
</feature>
<dbReference type="PANTHER" id="PTHR43214:SF17">
    <property type="entry name" value="TRANSCRIPTIONAL REGULATORY PROTEIN RCSB"/>
    <property type="match status" value="1"/>
</dbReference>
<dbReference type="CDD" id="cd17535">
    <property type="entry name" value="REC_NarL-like"/>
    <property type="match status" value="1"/>
</dbReference>
<dbReference type="GO" id="GO:0006355">
    <property type="term" value="P:regulation of DNA-templated transcription"/>
    <property type="evidence" value="ECO:0007669"/>
    <property type="project" value="InterPro"/>
</dbReference>
<dbReference type="RefSeq" id="WP_146917831.1">
    <property type="nucleotide sequence ID" value="NZ_VORW01000006.1"/>
</dbReference>
<evidence type="ECO:0000259" key="4">
    <source>
        <dbReference type="PROSITE" id="PS50043"/>
    </source>
</evidence>
<dbReference type="SUPFAM" id="SSF52172">
    <property type="entry name" value="CheY-like"/>
    <property type="match status" value="1"/>
</dbReference>
<reference evidence="6 7" key="1">
    <citation type="submission" date="2019-08" db="EMBL/GenBank/DDBJ databases">
        <title>Genomes sequence of Algoriphagus aquimarinus ACAM450.</title>
        <authorList>
            <person name="Bowman J.P."/>
        </authorList>
    </citation>
    <scope>NUCLEOTIDE SEQUENCE [LARGE SCALE GENOMIC DNA]</scope>
    <source>
        <strain evidence="6 7">ACAM 450</strain>
    </source>
</reference>
<dbReference type="PANTHER" id="PTHR43214">
    <property type="entry name" value="TWO-COMPONENT RESPONSE REGULATOR"/>
    <property type="match status" value="1"/>
</dbReference>
<comment type="caution">
    <text evidence="6">The sequence shown here is derived from an EMBL/GenBank/DDBJ whole genome shotgun (WGS) entry which is preliminary data.</text>
</comment>
<dbReference type="Pfam" id="PF00196">
    <property type="entry name" value="GerE"/>
    <property type="match status" value="1"/>
</dbReference>
<dbReference type="InterPro" id="IPR016032">
    <property type="entry name" value="Sig_transdc_resp-reg_C-effctor"/>
</dbReference>
<dbReference type="Pfam" id="PF00072">
    <property type="entry name" value="Response_reg"/>
    <property type="match status" value="1"/>
</dbReference>
<evidence type="ECO:0000259" key="5">
    <source>
        <dbReference type="PROSITE" id="PS50110"/>
    </source>
</evidence>
<dbReference type="PROSITE" id="PS50110">
    <property type="entry name" value="RESPONSE_REGULATORY"/>
    <property type="match status" value="1"/>
</dbReference>
<dbReference type="PRINTS" id="PR00038">
    <property type="entry name" value="HTHLUXR"/>
</dbReference>
<proteinExistence type="predicted"/>
<dbReference type="AlphaFoldDB" id="A0A5C7AR51"/>
<sequence>MPPIRIVLLDDHHIVLEGLRFLLDQDPAFSVLASFTQPEKVIPFLQTHETDILLTDYSMSGMNGLELIKKVKANYPSVKCVLLSMHDEPAVVRDAMKSQISGFLFKNISKAELKNALQKINSGLVYISPEISTQLLNVRQNQLDISLTEREMDILELIIKEFSNKQIADTLQISERTVETHRKNVFRKTSTTNLVGLMKYVFENKLMS</sequence>
<accession>A0A5C7AR51</accession>
<dbReference type="Proteomes" id="UP000321935">
    <property type="component" value="Unassembled WGS sequence"/>
</dbReference>
<evidence type="ECO:0000256" key="3">
    <source>
        <dbReference type="PROSITE-ProRule" id="PRU00169"/>
    </source>
</evidence>
<evidence type="ECO:0000313" key="6">
    <source>
        <dbReference type="EMBL" id="TXE11226.1"/>
    </source>
</evidence>
<feature type="domain" description="Response regulatory" evidence="5">
    <location>
        <begin position="5"/>
        <end position="121"/>
    </location>
</feature>
<dbReference type="SMART" id="SM00448">
    <property type="entry name" value="REC"/>
    <property type="match status" value="1"/>
</dbReference>
<dbReference type="PROSITE" id="PS50043">
    <property type="entry name" value="HTH_LUXR_2"/>
    <property type="match status" value="1"/>
</dbReference>
<protein>
    <submittedName>
        <fullName evidence="6">Response regulator transcription factor</fullName>
    </submittedName>
</protein>
<gene>
    <name evidence="6" type="ORF">ESV85_11815</name>
</gene>
<dbReference type="OrthoDB" id="9797341at2"/>
<dbReference type="GO" id="GO:0003677">
    <property type="term" value="F:DNA binding"/>
    <property type="evidence" value="ECO:0007669"/>
    <property type="project" value="UniProtKB-KW"/>
</dbReference>
<dbReference type="InterPro" id="IPR001789">
    <property type="entry name" value="Sig_transdc_resp-reg_receiver"/>
</dbReference>
<dbReference type="InterPro" id="IPR058245">
    <property type="entry name" value="NreC/VraR/RcsB-like_REC"/>
</dbReference>
<dbReference type="InterPro" id="IPR039420">
    <property type="entry name" value="WalR-like"/>
</dbReference>
<dbReference type="EMBL" id="VORW01000006">
    <property type="protein sequence ID" value="TXE11226.1"/>
    <property type="molecule type" value="Genomic_DNA"/>
</dbReference>
<dbReference type="InterPro" id="IPR000792">
    <property type="entry name" value="Tscrpt_reg_LuxR_C"/>
</dbReference>
<evidence type="ECO:0000256" key="1">
    <source>
        <dbReference type="ARBA" id="ARBA00022553"/>
    </source>
</evidence>
<dbReference type="CDD" id="cd06170">
    <property type="entry name" value="LuxR_C_like"/>
    <property type="match status" value="1"/>
</dbReference>
<evidence type="ECO:0000313" key="7">
    <source>
        <dbReference type="Proteomes" id="UP000321935"/>
    </source>
</evidence>
<evidence type="ECO:0000256" key="2">
    <source>
        <dbReference type="ARBA" id="ARBA00023125"/>
    </source>
</evidence>
<keyword evidence="1 3" id="KW-0597">Phosphoprotein</keyword>
<organism evidence="6 7">
    <name type="scientific">Algoriphagus aquimarinus</name>
    <dbReference type="NCBI Taxonomy" id="237018"/>
    <lineage>
        <taxon>Bacteria</taxon>
        <taxon>Pseudomonadati</taxon>
        <taxon>Bacteroidota</taxon>
        <taxon>Cytophagia</taxon>
        <taxon>Cytophagales</taxon>
        <taxon>Cyclobacteriaceae</taxon>
        <taxon>Algoriphagus</taxon>
    </lineage>
</organism>